<feature type="signal peptide" evidence="1">
    <location>
        <begin position="1"/>
        <end position="17"/>
    </location>
</feature>
<name>A0AAE0F3T2_9CHLO</name>
<dbReference type="PANTHER" id="PTHR40855">
    <property type="entry name" value="DIOX_N DOMAIN-CONTAINING PROTEIN"/>
    <property type="match status" value="1"/>
</dbReference>
<dbReference type="AlphaFoldDB" id="A0AAE0F3T2"/>
<gene>
    <name evidence="2" type="ORF">CYMTET_39605</name>
</gene>
<dbReference type="PANTHER" id="PTHR40855:SF1">
    <property type="entry name" value="CLAVAMINATE SYNTHASE-LIKE PROTEIN"/>
    <property type="match status" value="1"/>
</dbReference>
<evidence type="ECO:0000313" key="2">
    <source>
        <dbReference type="EMBL" id="KAK3251061.1"/>
    </source>
</evidence>
<evidence type="ECO:0000256" key="1">
    <source>
        <dbReference type="SAM" id="SignalP"/>
    </source>
</evidence>
<dbReference type="EMBL" id="LGRX02026318">
    <property type="protein sequence ID" value="KAK3251061.1"/>
    <property type="molecule type" value="Genomic_DNA"/>
</dbReference>
<dbReference type="Proteomes" id="UP001190700">
    <property type="component" value="Unassembled WGS sequence"/>
</dbReference>
<keyword evidence="1" id="KW-0732">Signal</keyword>
<protein>
    <submittedName>
        <fullName evidence="2">Uncharacterized protein</fullName>
    </submittedName>
</protein>
<proteinExistence type="predicted"/>
<reference evidence="2 3" key="1">
    <citation type="journal article" date="2015" name="Genome Biol. Evol.">
        <title>Comparative Genomics of a Bacterivorous Green Alga Reveals Evolutionary Causalities and Consequences of Phago-Mixotrophic Mode of Nutrition.</title>
        <authorList>
            <person name="Burns J.A."/>
            <person name="Paasch A."/>
            <person name="Narechania A."/>
            <person name="Kim E."/>
        </authorList>
    </citation>
    <scope>NUCLEOTIDE SEQUENCE [LARGE SCALE GENOMIC DNA]</scope>
    <source>
        <strain evidence="2 3">PLY_AMNH</strain>
    </source>
</reference>
<accession>A0AAE0F3T2</accession>
<feature type="chain" id="PRO_5042031137" evidence="1">
    <location>
        <begin position="18"/>
        <end position="725"/>
    </location>
</feature>
<sequence>MASKRVCVMALVFACMAQWLSVFTAHRVPLFSKESDTAITFDVPRVSLRDLQDETSFRAFDTAQQFKNALTTRGIVAVSDIPRFAELRRKVLIGMHVCGKVASNAQTTMLEDGTSRHTVATIAKGHGDLAEIDIGVAKNSDVCGEKLFEDAKAFRDIVSDAAKAFTKRVDDVFRDQYPEDEPLMWNLERTRSYESLSEIISDDSSEHLEHFHSYHKPVDANESSSDDAAVAIDMHADQGLFIAFTPGILVRELENGQVEATANSAGKFYVALEDDIPAVARFGDRGDVIVFMLGDGVNQVINPKLSGPPYLHATSHAMAMPTHSNDECRVWYGRMFLPPANGVSEKHGVSFGDLRARMLRGVQEGDGVGTGVGCSRAMRETDEACGENQIYCWMRCMDYTEEANPETCGALNLELQCASQFDQIYRKGIDSHGDYNPTCTNSTEFISPTPSIADSRWAQSDPYRESCSDADWKTFLSKSDYANSLRLKDSSEDGDGELYLMWTVSGERFLGKMAYKGTAGYLAMGIENPGGGHNGMNGASIVMGIYDPDPSIDDLVFEPVYVGTRVDEYIIHDSLSAFRHWKTPITPGVVDDGEMFAGGCFTGMTFTANGGIATQSLNMTGLNSMIWAIHTDSFYKGYHGWANRGHLCIDLTVDVGHQEHASSYFLQRCADIDEDQDYATETHSPTSAEEIDEQSACDQTECSAAKSWERVSAIWASMIVIIFIL</sequence>
<keyword evidence="3" id="KW-1185">Reference proteome</keyword>
<organism evidence="2 3">
    <name type="scientific">Cymbomonas tetramitiformis</name>
    <dbReference type="NCBI Taxonomy" id="36881"/>
    <lineage>
        <taxon>Eukaryota</taxon>
        <taxon>Viridiplantae</taxon>
        <taxon>Chlorophyta</taxon>
        <taxon>Pyramimonadophyceae</taxon>
        <taxon>Pyramimonadales</taxon>
        <taxon>Pyramimonadaceae</taxon>
        <taxon>Cymbomonas</taxon>
    </lineage>
</organism>
<evidence type="ECO:0000313" key="3">
    <source>
        <dbReference type="Proteomes" id="UP001190700"/>
    </source>
</evidence>
<comment type="caution">
    <text evidence="2">The sequence shown here is derived from an EMBL/GenBank/DDBJ whole genome shotgun (WGS) entry which is preliminary data.</text>
</comment>